<gene>
    <name evidence="2" type="ORF">GCM10011489_23460</name>
</gene>
<sequence>MISLLATDIESTRSWVADTLGALAEDTPAAGVLRSTLSSFFANGQSHLHTATKLNLHRNTVRYRVDKALAEVPGHRDHLDLALALRVCELLGPTILAPE</sequence>
<proteinExistence type="predicted"/>
<feature type="domain" description="PucR C-terminal helix-turn-helix" evidence="1">
    <location>
        <begin position="33"/>
        <end position="68"/>
    </location>
</feature>
<dbReference type="InterPro" id="IPR025736">
    <property type="entry name" value="PucR_C-HTH_dom"/>
</dbReference>
<dbReference type="AlphaFoldDB" id="A0A916WUX7"/>
<dbReference type="InterPro" id="IPR051448">
    <property type="entry name" value="CdaR-like_regulators"/>
</dbReference>
<organism evidence="2 3">
    <name type="scientific">Gordonia jinhuaensis</name>
    <dbReference type="NCBI Taxonomy" id="1517702"/>
    <lineage>
        <taxon>Bacteria</taxon>
        <taxon>Bacillati</taxon>
        <taxon>Actinomycetota</taxon>
        <taxon>Actinomycetes</taxon>
        <taxon>Mycobacteriales</taxon>
        <taxon>Gordoniaceae</taxon>
        <taxon>Gordonia</taxon>
    </lineage>
</organism>
<dbReference type="PANTHER" id="PTHR33744">
    <property type="entry name" value="CARBOHYDRATE DIACID REGULATOR"/>
    <property type="match status" value="1"/>
</dbReference>
<evidence type="ECO:0000313" key="3">
    <source>
        <dbReference type="Proteomes" id="UP000621454"/>
    </source>
</evidence>
<comment type="caution">
    <text evidence="2">The sequence shown here is derived from an EMBL/GenBank/DDBJ whole genome shotgun (WGS) entry which is preliminary data.</text>
</comment>
<keyword evidence="3" id="KW-1185">Reference proteome</keyword>
<reference evidence="2" key="2">
    <citation type="submission" date="2020-09" db="EMBL/GenBank/DDBJ databases">
        <authorList>
            <person name="Sun Q."/>
            <person name="Zhou Y."/>
        </authorList>
    </citation>
    <scope>NUCLEOTIDE SEQUENCE</scope>
    <source>
        <strain evidence="2">CGMCC 1.12827</strain>
    </source>
</reference>
<protein>
    <recommendedName>
        <fullName evidence="1">PucR C-terminal helix-turn-helix domain-containing protein</fullName>
    </recommendedName>
</protein>
<name>A0A916WUX7_9ACTN</name>
<dbReference type="InterPro" id="IPR042070">
    <property type="entry name" value="PucR_C-HTH_sf"/>
</dbReference>
<evidence type="ECO:0000259" key="1">
    <source>
        <dbReference type="Pfam" id="PF13556"/>
    </source>
</evidence>
<dbReference type="Proteomes" id="UP000621454">
    <property type="component" value="Unassembled WGS sequence"/>
</dbReference>
<dbReference type="Pfam" id="PF13556">
    <property type="entry name" value="HTH_30"/>
    <property type="match status" value="1"/>
</dbReference>
<accession>A0A916WUX7</accession>
<evidence type="ECO:0000313" key="2">
    <source>
        <dbReference type="EMBL" id="GGB34678.1"/>
    </source>
</evidence>
<dbReference type="PANTHER" id="PTHR33744:SF1">
    <property type="entry name" value="DNA-BINDING TRANSCRIPTIONAL ACTIVATOR ADER"/>
    <property type="match status" value="1"/>
</dbReference>
<dbReference type="Gene3D" id="1.10.10.2840">
    <property type="entry name" value="PucR C-terminal helix-turn-helix domain"/>
    <property type="match status" value="1"/>
</dbReference>
<dbReference type="EMBL" id="BMGC01000015">
    <property type="protein sequence ID" value="GGB34678.1"/>
    <property type="molecule type" value="Genomic_DNA"/>
</dbReference>
<reference evidence="2" key="1">
    <citation type="journal article" date="2014" name="Int. J. Syst. Evol. Microbiol.">
        <title>Complete genome sequence of Corynebacterium casei LMG S-19264T (=DSM 44701T), isolated from a smear-ripened cheese.</title>
        <authorList>
            <consortium name="US DOE Joint Genome Institute (JGI-PGF)"/>
            <person name="Walter F."/>
            <person name="Albersmeier A."/>
            <person name="Kalinowski J."/>
            <person name="Ruckert C."/>
        </authorList>
    </citation>
    <scope>NUCLEOTIDE SEQUENCE</scope>
    <source>
        <strain evidence="2">CGMCC 1.12827</strain>
    </source>
</reference>